<evidence type="ECO:0000256" key="1">
    <source>
        <dbReference type="SAM" id="SignalP"/>
    </source>
</evidence>
<feature type="domain" description="Amidohydrolase 3" evidence="2">
    <location>
        <begin position="98"/>
        <end position="581"/>
    </location>
</feature>
<dbReference type="RefSeq" id="WP_177201895.1">
    <property type="nucleotide sequence ID" value="NZ_FOWZ01000004.1"/>
</dbReference>
<feature type="signal peptide" evidence="1">
    <location>
        <begin position="1"/>
        <end position="22"/>
    </location>
</feature>
<organism evidence="3 4">
    <name type="scientific">Qipengyuania nanhaisediminis</name>
    <dbReference type="NCBI Taxonomy" id="604088"/>
    <lineage>
        <taxon>Bacteria</taxon>
        <taxon>Pseudomonadati</taxon>
        <taxon>Pseudomonadota</taxon>
        <taxon>Alphaproteobacteria</taxon>
        <taxon>Sphingomonadales</taxon>
        <taxon>Erythrobacteraceae</taxon>
        <taxon>Qipengyuania</taxon>
    </lineage>
</organism>
<dbReference type="PANTHER" id="PTHR22642:SF2">
    <property type="entry name" value="PROTEIN LONG AFTER FAR-RED 3"/>
    <property type="match status" value="1"/>
</dbReference>
<dbReference type="GO" id="GO:0016810">
    <property type="term" value="F:hydrolase activity, acting on carbon-nitrogen (but not peptide) bonds"/>
    <property type="evidence" value="ECO:0007669"/>
    <property type="project" value="InterPro"/>
</dbReference>
<dbReference type="SUPFAM" id="SSF51556">
    <property type="entry name" value="Metallo-dependent hydrolases"/>
    <property type="match status" value="1"/>
</dbReference>
<protein>
    <recommendedName>
        <fullName evidence="2">Amidohydrolase 3 domain-containing protein</fullName>
    </recommendedName>
</protein>
<dbReference type="Gene3D" id="3.20.20.140">
    <property type="entry name" value="Metal-dependent hydrolases"/>
    <property type="match status" value="1"/>
</dbReference>
<dbReference type="InterPro" id="IPR013108">
    <property type="entry name" value="Amidohydro_3"/>
</dbReference>
<dbReference type="Pfam" id="PF07969">
    <property type="entry name" value="Amidohydro_3"/>
    <property type="match status" value="1"/>
</dbReference>
<dbReference type="PANTHER" id="PTHR22642">
    <property type="entry name" value="IMIDAZOLONEPROPIONASE"/>
    <property type="match status" value="1"/>
</dbReference>
<sequence>MMIITRLAGVAGALLLSACVTAPVEVAKADPADLILTNARVYTLAWGDPDGEGNPAADAPFDGTNWRPDAEAIAIDDGAIVFAGSAQDALAWQGAETRIVDLRGATVLPGLVDTHTHVVEFGAKLDAVDLTDVATEAEAVALVAERAKMLPAGEWIIGAGWDEGAWANAYPDKALLSAAVPDHPVVMRSLHGFGLWTNQAALDAGGITSQSAVPEGGEMRLGDDGAPSGVFLNRATTMLDAAIPTASLETRVRQTRKGLMQMARDGYVTVHEAGADTHAMETFAALEASDDLPIRVYAMLSLRDEPLMRRWIARGPDSDTDSMLVARSVKAYYDGALGSRGARLLEDYADRPGHRGVSGSGYGFDRELNEAAMKAGFQTGIHAIGDAGNREALDILERVFAETPGARDNRHRIEHAQVIAPEDMGRFAELGVIASMEPPHAVEDKTWAEDRLGPERIRGAYAWRTLLRNGARMTFNADNPGSDHSIFYGLHAAVTRRDKDLQPDGGWYPEEAVTIEEAIRAYTSWSAYAGFREDETGIISPGRWADLTVMDIDPFTLARTDPAGLLDGEIVMTIVDGRIVYEK</sequence>
<evidence type="ECO:0000313" key="3">
    <source>
        <dbReference type="EMBL" id="SFP33190.1"/>
    </source>
</evidence>
<evidence type="ECO:0000313" key="4">
    <source>
        <dbReference type="Proteomes" id="UP000199331"/>
    </source>
</evidence>
<dbReference type="InterPro" id="IPR011059">
    <property type="entry name" value="Metal-dep_hydrolase_composite"/>
</dbReference>
<dbReference type="AlphaFoldDB" id="A0A1I5PHA9"/>
<feature type="chain" id="PRO_5011688029" description="Amidohydrolase 3 domain-containing protein" evidence="1">
    <location>
        <begin position="23"/>
        <end position="583"/>
    </location>
</feature>
<keyword evidence="1" id="KW-0732">Signal</keyword>
<dbReference type="Gene3D" id="3.10.310.70">
    <property type="match status" value="1"/>
</dbReference>
<dbReference type="PROSITE" id="PS51257">
    <property type="entry name" value="PROKAR_LIPOPROTEIN"/>
    <property type="match status" value="1"/>
</dbReference>
<dbReference type="InterPro" id="IPR032466">
    <property type="entry name" value="Metal_Hydrolase"/>
</dbReference>
<reference evidence="4" key="1">
    <citation type="submission" date="2016-10" db="EMBL/GenBank/DDBJ databases">
        <authorList>
            <person name="Varghese N."/>
            <person name="Submissions S."/>
        </authorList>
    </citation>
    <scope>NUCLEOTIDE SEQUENCE [LARGE SCALE GENOMIC DNA]</scope>
    <source>
        <strain evidence="4">CGMCC 1.7715</strain>
    </source>
</reference>
<keyword evidence="4" id="KW-1185">Reference proteome</keyword>
<dbReference type="SUPFAM" id="SSF51338">
    <property type="entry name" value="Composite domain of metallo-dependent hydrolases"/>
    <property type="match status" value="1"/>
</dbReference>
<accession>A0A1I5PHA9</accession>
<gene>
    <name evidence="3" type="ORF">SAMN04488060_2413</name>
</gene>
<dbReference type="STRING" id="604088.SAMN04488060_2413"/>
<dbReference type="EMBL" id="FOWZ01000004">
    <property type="protein sequence ID" value="SFP33190.1"/>
    <property type="molecule type" value="Genomic_DNA"/>
</dbReference>
<name>A0A1I5PHA9_9SPHN</name>
<dbReference type="CDD" id="cd01300">
    <property type="entry name" value="YtcJ_like"/>
    <property type="match status" value="1"/>
</dbReference>
<dbReference type="Gene3D" id="2.30.40.10">
    <property type="entry name" value="Urease, subunit C, domain 1"/>
    <property type="match status" value="1"/>
</dbReference>
<dbReference type="InterPro" id="IPR033932">
    <property type="entry name" value="YtcJ-like"/>
</dbReference>
<dbReference type="Proteomes" id="UP000199331">
    <property type="component" value="Unassembled WGS sequence"/>
</dbReference>
<evidence type="ECO:0000259" key="2">
    <source>
        <dbReference type="Pfam" id="PF07969"/>
    </source>
</evidence>
<proteinExistence type="predicted"/>